<dbReference type="SUPFAM" id="SSF54909">
    <property type="entry name" value="Dimeric alpha+beta barrel"/>
    <property type="match status" value="1"/>
</dbReference>
<keyword evidence="3" id="KW-0804">Transcription</keyword>
<dbReference type="Gene3D" id="1.10.10.10">
    <property type="entry name" value="Winged helix-like DNA-binding domain superfamily/Winged helix DNA-binding domain"/>
    <property type="match status" value="1"/>
</dbReference>
<dbReference type="InterPro" id="IPR011008">
    <property type="entry name" value="Dimeric_a/b-barrel"/>
</dbReference>
<sequence length="179" mass="20195">MNSRRPAARGTRAARKDLDRIDLQLLRLLVQDSRRSQRSLAKEVGLSAPAVAERIAQLEAAGVITGYTTQIDLEALGYGLTVYVNVQRELGPEHREQSRQLTDIEEVEKVVMTTGSHDLLLKINVRDRDHLNDVLFNKLIEGNLRILHSDTRVSLAAFERDDYRVRVLDQLLADLGAED</sequence>
<dbReference type="SMART" id="SM00344">
    <property type="entry name" value="HTH_ASNC"/>
    <property type="match status" value="1"/>
</dbReference>
<dbReference type="InterPro" id="IPR036388">
    <property type="entry name" value="WH-like_DNA-bd_sf"/>
</dbReference>
<evidence type="ECO:0000259" key="4">
    <source>
        <dbReference type="PROSITE" id="PS50956"/>
    </source>
</evidence>
<dbReference type="InterPro" id="IPR011991">
    <property type="entry name" value="ArsR-like_HTH"/>
</dbReference>
<accession>A0ABP5IBW0</accession>
<dbReference type="InterPro" id="IPR019887">
    <property type="entry name" value="Tscrpt_reg_AsnC/Lrp_C"/>
</dbReference>
<dbReference type="PANTHER" id="PTHR30154">
    <property type="entry name" value="LEUCINE-RESPONSIVE REGULATORY PROTEIN"/>
    <property type="match status" value="1"/>
</dbReference>
<dbReference type="InterPro" id="IPR036390">
    <property type="entry name" value="WH_DNA-bd_sf"/>
</dbReference>
<dbReference type="Proteomes" id="UP001500984">
    <property type="component" value="Unassembled WGS sequence"/>
</dbReference>
<reference evidence="6" key="1">
    <citation type="journal article" date="2019" name="Int. J. Syst. Evol. Microbiol.">
        <title>The Global Catalogue of Microorganisms (GCM) 10K type strain sequencing project: providing services to taxonomists for standard genome sequencing and annotation.</title>
        <authorList>
            <consortium name="The Broad Institute Genomics Platform"/>
            <consortium name="The Broad Institute Genome Sequencing Center for Infectious Disease"/>
            <person name="Wu L."/>
            <person name="Ma J."/>
        </authorList>
    </citation>
    <scope>NUCLEOTIDE SEQUENCE [LARGE SCALE GENOMIC DNA]</scope>
    <source>
        <strain evidence="6">JCM 15900</strain>
    </source>
</reference>
<dbReference type="Pfam" id="PF01037">
    <property type="entry name" value="AsnC_trans_reg"/>
    <property type="match status" value="1"/>
</dbReference>
<protein>
    <recommendedName>
        <fullName evidence="4">HTH asnC-type domain-containing protein</fullName>
    </recommendedName>
</protein>
<dbReference type="SUPFAM" id="SSF46785">
    <property type="entry name" value="Winged helix' DNA-binding domain"/>
    <property type="match status" value="1"/>
</dbReference>
<dbReference type="PROSITE" id="PS50956">
    <property type="entry name" value="HTH_ASNC_2"/>
    <property type="match status" value="1"/>
</dbReference>
<keyword evidence="2" id="KW-0238">DNA-binding</keyword>
<comment type="caution">
    <text evidence="5">The sequence shown here is derived from an EMBL/GenBank/DDBJ whole genome shotgun (WGS) entry which is preliminary data.</text>
</comment>
<dbReference type="EMBL" id="BAAAPZ010000005">
    <property type="protein sequence ID" value="GAA2095558.1"/>
    <property type="molecule type" value="Genomic_DNA"/>
</dbReference>
<dbReference type="Pfam" id="PF13412">
    <property type="entry name" value="HTH_24"/>
    <property type="match status" value="1"/>
</dbReference>
<evidence type="ECO:0000313" key="6">
    <source>
        <dbReference type="Proteomes" id="UP001500984"/>
    </source>
</evidence>
<dbReference type="PRINTS" id="PR00033">
    <property type="entry name" value="HTHASNC"/>
</dbReference>
<evidence type="ECO:0000256" key="1">
    <source>
        <dbReference type="ARBA" id="ARBA00023015"/>
    </source>
</evidence>
<evidence type="ECO:0000256" key="3">
    <source>
        <dbReference type="ARBA" id="ARBA00023163"/>
    </source>
</evidence>
<gene>
    <name evidence="5" type="ORF">GCM10009823_15140</name>
</gene>
<keyword evidence="1" id="KW-0805">Transcription regulation</keyword>
<dbReference type="CDD" id="cd00090">
    <property type="entry name" value="HTH_ARSR"/>
    <property type="match status" value="1"/>
</dbReference>
<dbReference type="InterPro" id="IPR000485">
    <property type="entry name" value="AsnC-type_HTH_dom"/>
</dbReference>
<dbReference type="Gene3D" id="3.30.70.920">
    <property type="match status" value="1"/>
</dbReference>
<evidence type="ECO:0000256" key="2">
    <source>
        <dbReference type="ARBA" id="ARBA00023125"/>
    </source>
</evidence>
<dbReference type="InterPro" id="IPR019888">
    <property type="entry name" value="Tscrpt_reg_AsnC-like"/>
</dbReference>
<organism evidence="5 6">
    <name type="scientific">Brevibacterium salitolerans</name>
    <dbReference type="NCBI Taxonomy" id="1403566"/>
    <lineage>
        <taxon>Bacteria</taxon>
        <taxon>Bacillati</taxon>
        <taxon>Actinomycetota</taxon>
        <taxon>Actinomycetes</taxon>
        <taxon>Micrococcales</taxon>
        <taxon>Brevibacteriaceae</taxon>
        <taxon>Brevibacterium</taxon>
    </lineage>
</organism>
<keyword evidence="6" id="KW-1185">Reference proteome</keyword>
<proteinExistence type="predicted"/>
<evidence type="ECO:0000313" key="5">
    <source>
        <dbReference type="EMBL" id="GAA2095558.1"/>
    </source>
</evidence>
<feature type="domain" description="HTH asnC-type" evidence="4">
    <location>
        <begin position="18"/>
        <end position="79"/>
    </location>
</feature>
<dbReference type="RefSeq" id="WP_291792014.1">
    <property type="nucleotide sequence ID" value="NZ_BAAAPZ010000005.1"/>
</dbReference>
<name>A0ABP5IBW0_9MICO</name>
<dbReference type="PANTHER" id="PTHR30154:SF34">
    <property type="entry name" value="TRANSCRIPTIONAL REGULATOR AZLB"/>
    <property type="match status" value="1"/>
</dbReference>